<reference evidence="4" key="1">
    <citation type="submission" date="2016-10" db="EMBL/GenBank/DDBJ databases">
        <authorList>
            <person name="Varghese N."/>
            <person name="Submissions S."/>
        </authorList>
    </citation>
    <scope>NUCLEOTIDE SEQUENCE [LARGE SCALE GENOMIC DNA]</scope>
    <source>
        <strain evidence="4">DSM 7165</strain>
    </source>
</reference>
<dbReference type="AlphaFoldDB" id="A0A1H6QPA7"/>
<dbReference type="RefSeq" id="WP_093308227.1">
    <property type="nucleotide sequence ID" value="NZ_FNYH01000001.1"/>
</dbReference>
<organism evidence="3 4">
    <name type="scientific">Allopseudospirillum japonicum</name>
    <dbReference type="NCBI Taxonomy" id="64971"/>
    <lineage>
        <taxon>Bacteria</taxon>
        <taxon>Pseudomonadati</taxon>
        <taxon>Pseudomonadota</taxon>
        <taxon>Gammaproteobacteria</taxon>
        <taxon>Oceanospirillales</taxon>
        <taxon>Oceanospirillaceae</taxon>
        <taxon>Allopseudospirillum</taxon>
    </lineage>
</organism>
<feature type="region of interest" description="Disordered" evidence="1">
    <location>
        <begin position="113"/>
        <end position="151"/>
    </location>
</feature>
<accession>A0A1H6QPA7</accession>
<protein>
    <submittedName>
        <fullName evidence="3">Uncharacterized protein</fullName>
    </submittedName>
</protein>
<keyword evidence="2" id="KW-0812">Transmembrane</keyword>
<dbReference type="EMBL" id="FNYH01000001">
    <property type="protein sequence ID" value="SEI41095.1"/>
    <property type="molecule type" value="Genomic_DNA"/>
</dbReference>
<keyword evidence="2" id="KW-0472">Membrane</keyword>
<evidence type="ECO:0000256" key="1">
    <source>
        <dbReference type="SAM" id="MobiDB-lite"/>
    </source>
</evidence>
<feature type="compositionally biased region" description="Polar residues" evidence="1">
    <location>
        <begin position="127"/>
        <end position="138"/>
    </location>
</feature>
<dbReference type="Proteomes" id="UP000242999">
    <property type="component" value="Unassembled WGS sequence"/>
</dbReference>
<feature type="transmembrane region" description="Helical" evidence="2">
    <location>
        <begin position="32"/>
        <end position="54"/>
    </location>
</feature>
<feature type="compositionally biased region" description="Basic and acidic residues" evidence="1">
    <location>
        <begin position="117"/>
        <end position="126"/>
    </location>
</feature>
<feature type="transmembrane region" description="Helical" evidence="2">
    <location>
        <begin position="90"/>
        <end position="106"/>
    </location>
</feature>
<gene>
    <name evidence="3" type="ORF">SAMN05421831_101356</name>
</gene>
<evidence type="ECO:0000313" key="3">
    <source>
        <dbReference type="EMBL" id="SEI41095.1"/>
    </source>
</evidence>
<dbReference type="OrthoDB" id="6121502at2"/>
<dbReference type="STRING" id="64971.SAMN05421831_101356"/>
<keyword evidence="4" id="KW-1185">Reference proteome</keyword>
<feature type="transmembrane region" description="Helical" evidence="2">
    <location>
        <begin position="7"/>
        <end position="26"/>
    </location>
</feature>
<proteinExistence type="predicted"/>
<sequence>MAAEDYLIYAWWAYGLSALILLWTSWRLTFSWVWWIRDPILLTLVPLLAVPWTLAENSPHFAPAFVISLLDALSAGDQGLAAAWRAGQPLVLGIAAAWLLLIPLAWRQFKQPVKPKPQQDRQEPHYSEQQNTQESLSSARVADERKIKQEG</sequence>
<keyword evidence="2" id="KW-1133">Transmembrane helix</keyword>
<name>A0A1H6QPA7_9GAMM</name>
<evidence type="ECO:0000313" key="4">
    <source>
        <dbReference type="Proteomes" id="UP000242999"/>
    </source>
</evidence>
<feature type="compositionally biased region" description="Basic and acidic residues" evidence="1">
    <location>
        <begin position="141"/>
        <end position="151"/>
    </location>
</feature>
<evidence type="ECO:0000256" key="2">
    <source>
        <dbReference type="SAM" id="Phobius"/>
    </source>
</evidence>